<comment type="caution">
    <text evidence="1">The sequence shown here is derived from an EMBL/GenBank/DDBJ whole genome shotgun (WGS) entry which is preliminary data.</text>
</comment>
<dbReference type="EMBL" id="JAVREQ010000024">
    <property type="protein sequence ID" value="MDT0381615.1"/>
    <property type="molecule type" value="Genomic_DNA"/>
</dbReference>
<dbReference type="Proteomes" id="UP001183414">
    <property type="component" value="Unassembled WGS sequence"/>
</dbReference>
<proteinExistence type="predicted"/>
<reference evidence="2" key="1">
    <citation type="submission" date="2023-07" db="EMBL/GenBank/DDBJ databases">
        <title>30 novel species of actinomycetes from the DSMZ collection.</title>
        <authorList>
            <person name="Nouioui I."/>
        </authorList>
    </citation>
    <scope>NUCLEOTIDE SEQUENCE [LARGE SCALE GENOMIC DNA]</scope>
    <source>
        <strain evidence="2">DSM 42041</strain>
    </source>
</reference>
<sequence>MQYTLNKTICQHVRMVAVQRPFFAGPPVFTIGSGLSRSNPTQPTGFPLGIDNKKPRVWMSLSYQVRMDDEQCYLAVHSSYCGIFAEADLSTCLCHFDFEREKEHYAGAHLQVHGSSPALDKLNRGHDVGRTLDKLHFPVGGKRFRPSLEDVIEFLVSERLVDAREGWEQVVEDGRDQFQRQQLKAAMRRNTAVVQAWVRDHGQAMVRE</sequence>
<organism evidence="1 2">
    <name type="scientific">Streptomyces hazeniae</name>
    <dbReference type="NCBI Taxonomy" id="3075538"/>
    <lineage>
        <taxon>Bacteria</taxon>
        <taxon>Bacillati</taxon>
        <taxon>Actinomycetota</taxon>
        <taxon>Actinomycetes</taxon>
        <taxon>Kitasatosporales</taxon>
        <taxon>Streptomycetaceae</taxon>
        <taxon>Streptomyces</taxon>
    </lineage>
</organism>
<evidence type="ECO:0000313" key="2">
    <source>
        <dbReference type="Proteomes" id="UP001183414"/>
    </source>
</evidence>
<protein>
    <submittedName>
        <fullName evidence="1">Uncharacterized protein</fullName>
    </submittedName>
</protein>
<name>A0ABU2NX95_9ACTN</name>
<dbReference type="RefSeq" id="WP_311675307.1">
    <property type="nucleotide sequence ID" value="NZ_JAVREQ010000024.1"/>
</dbReference>
<gene>
    <name evidence="1" type="ORF">RM572_22910</name>
</gene>
<evidence type="ECO:0000313" key="1">
    <source>
        <dbReference type="EMBL" id="MDT0381615.1"/>
    </source>
</evidence>
<accession>A0ABU2NX95</accession>
<keyword evidence="2" id="KW-1185">Reference proteome</keyword>